<dbReference type="GO" id="GO:0003677">
    <property type="term" value="F:DNA binding"/>
    <property type="evidence" value="ECO:0007669"/>
    <property type="project" value="InterPro"/>
</dbReference>
<reference evidence="2" key="2">
    <citation type="submission" date="2023-01" db="EMBL/GenBank/DDBJ databases">
        <authorList>
            <person name="Sun Q."/>
            <person name="Evtushenko L."/>
        </authorList>
    </citation>
    <scope>NUCLEOTIDE SEQUENCE</scope>
    <source>
        <strain evidence="2">VKM B-2484</strain>
    </source>
</reference>
<dbReference type="SUPFAM" id="SSF47413">
    <property type="entry name" value="lambda repressor-like DNA-binding domains"/>
    <property type="match status" value="1"/>
</dbReference>
<dbReference type="Gene3D" id="1.10.260.40">
    <property type="entry name" value="lambda repressor-like DNA-binding domains"/>
    <property type="match status" value="1"/>
</dbReference>
<dbReference type="CDD" id="cd00093">
    <property type="entry name" value="HTH_XRE"/>
    <property type="match status" value="1"/>
</dbReference>
<dbReference type="RefSeq" id="WP_213368052.1">
    <property type="nucleotide sequence ID" value="NZ_BSFJ01000054.1"/>
</dbReference>
<sequence>MTDTNRITDFGGRFIEIRKALGISNATAMSKHLGIGVNAWRTYEEGGGTPSWSTLTKLADLGFSLNWILKGAGDMRADSAGRAGIPIDRELMARVTDMIARTYKDMGATISPADLGRLSIENYAEILRVAEAPEDYEAQVALAGNRLRRLLKESPPGSGKRSASAS</sequence>
<dbReference type="InterPro" id="IPR001387">
    <property type="entry name" value="Cro/C1-type_HTH"/>
</dbReference>
<organism evidence="2 3">
    <name type="scientific">Ancylobacter dichloromethanicus</name>
    <dbReference type="NCBI Taxonomy" id="518825"/>
    <lineage>
        <taxon>Bacteria</taxon>
        <taxon>Pseudomonadati</taxon>
        <taxon>Pseudomonadota</taxon>
        <taxon>Alphaproteobacteria</taxon>
        <taxon>Hyphomicrobiales</taxon>
        <taxon>Xanthobacteraceae</taxon>
        <taxon>Ancylobacter</taxon>
    </lineage>
</organism>
<dbReference type="EMBL" id="BSFJ01000054">
    <property type="protein sequence ID" value="GLK74692.1"/>
    <property type="molecule type" value="Genomic_DNA"/>
</dbReference>
<proteinExistence type="predicted"/>
<evidence type="ECO:0000313" key="3">
    <source>
        <dbReference type="Proteomes" id="UP001143370"/>
    </source>
</evidence>
<reference evidence="2" key="1">
    <citation type="journal article" date="2014" name="Int. J. Syst. Evol. Microbiol.">
        <title>Complete genome sequence of Corynebacterium casei LMG S-19264T (=DSM 44701T), isolated from a smear-ripened cheese.</title>
        <authorList>
            <consortium name="US DOE Joint Genome Institute (JGI-PGF)"/>
            <person name="Walter F."/>
            <person name="Albersmeier A."/>
            <person name="Kalinowski J."/>
            <person name="Ruckert C."/>
        </authorList>
    </citation>
    <scope>NUCLEOTIDE SEQUENCE</scope>
    <source>
        <strain evidence="2">VKM B-2484</strain>
    </source>
</reference>
<evidence type="ECO:0000259" key="1">
    <source>
        <dbReference type="SMART" id="SM00530"/>
    </source>
</evidence>
<accession>A0A9W6JCV8</accession>
<dbReference type="Proteomes" id="UP001143370">
    <property type="component" value="Unassembled WGS sequence"/>
</dbReference>
<dbReference type="InterPro" id="IPR010982">
    <property type="entry name" value="Lambda_DNA-bd_dom_sf"/>
</dbReference>
<dbReference type="SMART" id="SM00530">
    <property type="entry name" value="HTH_XRE"/>
    <property type="match status" value="1"/>
</dbReference>
<comment type="caution">
    <text evidence="2">The sequence shown here is derived from an EMBL/GenBank/DDBJ whole genome shotgun (WGS) entry which is preliminary data.</text>
</comment>
<evidence type="ECO:0000313" key="2">
    <source>
        <dbReference type="EMBL" id="GLK74692.1"/>
    </source>
</evidence>
<feature type="domain" description="HTH cro/C1-type" evidence="1">
    <location>
        <begin position="13"/>
        <end position="68"/>
    </location>
</feature>
<dbReference type="AlphaFoldDB" id="A0A9W6JCV8"/>
<protein>
    <recommendedName>
        <fullName evidence="1">HTH cro/C1-type domain-containing protein</fullName>
    </recommendedName>
</protein>
<name>A0A9W6JCV8_9HYPH</name>
<gene>
    <name evidence="2" type="ORF">GCM10017643_48110</name>
</gene>
<keyword evidence="3" id="KW-1185">Reference proteome</keyword>